<dbReference type="RefSeq" id="WP_320384143.1">
    <property type="nucleotide sequence ID" value="NZ_JAROCA020000001.1"/>
</dbReference>
<organism evidence="1 2">
    <name type="scientific">Tigheibacillus jepli</name>
    <dbReference type="NCBI Taxonomy" id="3035914"/>
    <lineage>
        <taxon>Bacteria</taxon>
        <taxon>Bacillati</taxon>
        <taxon>Bacillota</taxon>
        <taxon>Bacilli</taxon>
        <taxon>Bacillales</taxon>
        <taxon>Bacillaceae</taxon>
        <taxon>Tigheibacillus</taxon>
    </lineage>
</organism>
<name>A0ABU5CD45_9BACI</name>
<protein>
    <submittedName>
        <fullName evidence="1">Uncharacterized protein</fullName>
    </submittedName>
</protein>
<accession>A0ABU5CD45</accession>
<reference evidence="1 2" key="1">
    <citation type="submission" date="2023-10" db="EMBL/GenBank/DDBJ databases">
        <title>179-bfca-hs.</title>
        <authorList>
            <person name="Miliotis G."/>
            <person name="Sengupta P."/>
            <person name="Hameed A."/>
            <person name="Chuvochina M."/>
            <person name="Mcdonagh F."/>
            <person name="Simpson A.C."/>
            <person name="Singh N.K."/>
            <person name="Rekha P.D."/>
            <person name="Raman K."/>
            <person name="Hugenholtz P."/>
            <person name="Venkateswaran K."/>
        </authorList>
    </citation>
    <scope>NUCLEOTIDE SEQUENCE [LARGE SCALE GENOMIC DNA]</scope>
    <source>
        <strain evidence="1 2">179-BFC-A-HS</strain>
    </source>
</reference>
<evidence type="ECO:0000313" key="1">
    <source>
        <dbReference type="EMBL" id="MDY0404191.1"/>
    </source>
</evidence>
<sequence>MKKYSIIALCVVVIIGISSIFAVKYINNKDESENNYPLTTQQKMAIKNAKTSKKDLTNTEIDTFTIGQGKQLLDQYLIKHDLNYKVGSKKYINFLADISENRKYQNSPEFTIIDAYATVYLSELQKAEPYSLSSI</sequence>
<dbReference type="EMBL" id="JAROCA020000001">
    <property type="protein sequence ID" value="MDY0404191.1"/>
    <property type="molecule type" value="Genomic_DNA"/>
</dbReference>
<dbReference type="Proteomes" id="UP001228376">
    <property type="component" value="Unassembled WGS sequence"/>
</dbReference>
<gene>
    <name evidence="1" type="ORF">P5G51_001120</name>
</gene>
<proteinExistence type="predicted"/>
<comment type="caution">
    <text evidence="1">The sequence shown here is derived from an EMBL/GenBank/DDBJ whole genome shotgun (WGS) entry which is preliminary data.</text>
</comment>
<evidence type="ECO:0000313" key="2">
    <source>
        <dbReference type="Proteomes" id="UP001228376"/>
    </source>
</evidence>
<keyword evidence="2" id="KW-1185">Reference proteome</keyword>